<sequence length="101" mass="11274">MSLHTPGPWSIERESWLQGHISIGAKDHMALIQVVGEMDWEGSENEKTLSNPVYTSWLKKNEELQANARLVAPAPELLDAVLDLKFKLYGNGQANLKSKVC</sequence>
<dbReference type="GeneID" id="24638834"/>
<dbReference type="RefSeq" id="YP_009148855.1">
    <property type="nucleotide sequence ID" value="NC_027351.1"/>
</dbReference>
<evidence type="ECO:0000313" key="2">
    <source>
        <dbReference type="Proteomes" id="UP000007004"/>
    </source>
</evidence>
<dbReference type="EMBL" id="JX181824">
    <property type="protein sequence ID" value="AFU63700.1"/>
    <property type="molecule type" value="Genomic_DNA"/>
</dbReference>
<accession>K4I5G2</accession>
<protein>
    <submittedName>
        <fullName evidence="1">Uncharacterized protein</fullName>
    </submittedName>
</protein>
<proteinExistence type="predicted"/>
<dbReference type="Proteomes" id="UP000007004">
    <property type="component" value="Segment"/>
</dbReference>
<keyword evidence="2" id="KW-1185">Reference proteome</keyword>
<name>K4I5G2_9CAUD</name>
<reference evidence="1 2" key="1">
    <citation type="submission" date="2012-06" db="EMBL/GenBank/DDBJ databases">
        <title>Bacteriophages quickly and effectively reduce contamination of various foods with Salmonella.</title>
        <authorList>
            <person name="Woolston J."/>
            <person name="Parks A.R."/>
            <person name="Hanna L.F."/>
            <person name="Charbonneau D."/>
            <person name="Sulakvelidze A."/>
        </authorList>
    </citation>
    <scope>NUCLEOTIDE SEQUENCE [LARGE SCALE GENOMIC DNA]</scope>
    <source>
        <strain evidence="1">SSE-121</strain>
    </source>
</reference>
<evidence type="ECO:0000313" key="1">
    <source>
        <dbReference type="EMBL" id="AFU63700.1"/>
    </source>
</evidence>
<dbReference type="KEGG" id="vg:24638834"/>
<organism evidence="1 2">
    <name type="scientific">Salmonella phage SSE121</name>
    <dbReference type="NCBI Taxonomy" id="1204529"/>
    <lineage>
        <taxon>Viruses</taxon>
        <taxon>Duplodnaviria</taxon>
        <taxon>Heunggongvirae</taxon>
        <taxon>Uroviricota</taxon>
        <taxon>Caudoviricetes</taxon>
        <taxon>Vequintavirinae</taxon>
        <taxon>Seunavirus</taxon>
        <taxon>Seunavirus SSE121</taxon>
    </lineage>
</organism>